<evidence type="ECO:0000313" key="2">
    <source>
        <dbReference type="Proteomes" id="UP000255515"/>
    </source>
</evidence>
<dbReference type="Proteomes" id="UP000255515">
    <property type="component" value="Unassembled WGS sequence"/>
</dbReference>
<name>A0A380ZV59_9FLAO</name>
<sequence>MIFFLLIISCKEEIRSPYFTSDEIHNAVLESVEICKREISETDAIYYVMNRYDTLIIMSVKYENVIKPTFMVKKEGTFYYNYSKIIVTKPYKPIFEIIKHPNELKQNDFDENLSPYNGTDYQKGVMFKIKDINNLELITKGDLTKYFYSIDEYELPIIPPP</sequence>
<dbReference type="EMBL" id="UFTJ01000005">
    <property type="protein sequence ID" value="SUV53207.1"/>
    <property type="molecule type" value="Genomic_DNA"/>
</dbReference>
<organism evidence="1 2">
    <name type="scientific">Bergeyella zoohelcum</name>
    <dbReference type="NCBI Taxonomy" id="1015"/>
    <lineage>
        <taxon>Bacteria</taxon>
        <taxon>Pseudomonadati</taxon>
        <taxon>Bacteroidota</taxon>
        <taxon>Flavobacteriia</taxon>
        <taxon>Flavobacteriales</taxon>
        <taxon>Weeksellaceae</taxon>
        <taxon>Bergeyella</taxon>
    </lineage>
</organism>
<accession>A0A380ZV59</accession>
<protein>
    <submittedName>
        <fullName evidence="1">Uncharacterized protein</fullName>
    </submittedName>
</protein>
<proteinExistence type="predicted"/>
<gene>
    <name evidence="1" type="ORF">NCTC11661_02356</name>
</gene>
<evidence type="ECO:0000313" key="1">
    <source>
        <dbReference type="EMBL" id="SUV53207.1"/>
    </source>
</evidence>
<dbReference type="AlphaFoldDB" id="A0A380ZV59"/>
<reference evidence="1 2" key="1">
    <citation type="submission" date="2018-06" db="EMBL/GenBank/DDBJ databases">
        <authorList>
            <consortium name="Pathogen Informatics"/>
            <person name="Doyle S."/>
        </authorList>
    </citation>
    <scope>NUCLEOTIDE SEQUENCE [LARGE SCALE GENOMIC DNA]</scope>
    <source>
        <strain evidence="1 2">NCTC11661</strain>
    </source>
</reference>